<sequence length="112" mass="11959">MFGRIVVVALGGALYAYPLWSAVGNLLNLPAYYVTHFGITTEQAPWFLLVLAVATPAAIFSAATLLTWRRGTGALMLALTAGFAVVSATALSITAFLVDDRLRIVRDFLLNG</sequence>
<proteinExistence type="predicted"/>
<feature type="transmembrane region" description="Helical" evidence="1">
    <location>
        <begin position="45"/>
        <end position="68"/>
    </location>
</feature>
<feature type="transmembrane region" description="Helical" evidence="1">
    <location>
        <begin position="75"/>
        <end position="98"/>
    </location>
</feature>
<dbReference type="AlphaFoldDB" id="A0A6J6FDC5"/>
<evidence type="ECO:0000313" key="2">
    <source>
        <dbReference type="EMBL" id="CAB4586277.1"/>
    </source>
</evidence>
<keyword evidence="1" id="KW-0472">Membrane</keyword>
<keyword evidence="1" id="KW-1133">Transmembrane helix</keyword>
<gene>
    <name evidence="2" type="ORF">UFOPK1788_00244</name>
</gene>
<name>A0A6J6FDC5_9ZZZZ</name>
<evidence type="ECO:0000256" key="1">
    <source>
        <dbReference type="SAM" id="Phobius"/>
    </source>
</evidence>
<organism evidence="2">
    <name type="scientific">freshwater metagenome</name>
    <dbReference type="NCBI Taxonomy" id="449393"/>
    <lineage>
        <taxon>unclassified sequences</taxon>
        <taxon>metagenomes</taxon>
        <taxon>ecological metagenomes</taxon>
    </lineage>
</organism>
<protein>
    <submittedName>
        <fullName evidence="2">Unannotated protein</fullName>
    </submittedName>
</protein>
<dbReference type="EMBL" id="CAEZUE010000018">
    <property type="protein sequence ID" value="CAB4586277.1"/>
    <property type="molecule type" value="Genomic_DNA"/>
</dbReference>
<reference evidence="2" key="1">
    <citation type="submission" date="2020-05" db="EMBL/GenBank/DDBJ databases">
        <authorList>
            <person name="Chiriac C."/>
            <person name="Salcher M."/>
            <person name="Ghai R."/>
            <person name="Kavagutti S V."/>
        </authorList>
    </citation>
    <scope>NUCLEOTIDE SEQUENCE</scope>
</reference>
<accession>A0A6J6FDC5</accession>
<keyword evidence="1" id="KW-0812">Transmembrane</keyword>